<evidence type="ECO:0000256" key="1">
    <source>
        <dbReference type="ARBA" id="ARBA00022598"/>
    </source>
</evidence>
<keyword evidence="2" id="KW-0547">Nucleotide-binding</keyword>
<dbReference type="STRING" id="307507.A0A2V0P4Z7"/>
<dbReference type="PROSITE" id="PS51221">
    <property type="entry name" value="TTL"/>
    <property type="match status" value="1"/>
</dbReference>
<dbReference type="AlphaFoldDB" id="A0A2V0P4Z7"/>
<keyword evidence="3" id="KW-0067">ATP-binding</keyword>
<dbReference type="PANTHER" id="PTHR12241:SF145">
    <property type="entry name" value="TUBULIN POLYGLUTAMYLASE TTLL5"/>
    <property type="match status" value="1"/>
</dbReference>
<dbReference type="Pfam" id="PF03133">
    <property type="entry name" value="TTL"/>
    <property type="match status" value="1"/>
</dbReference>
<feature type="compositionally biased region" description="Low complexity" evidence="6">
    <location>
        <begin position="174"/>
        <end position="203"/>
    </location>
</feature>
<dbReference type="GO" id="GO:0015631">
    <property type="term" value="F:tubulin binding"/>
    <property type="evidence" value="ECO:0007669"/>
    <property type="project" value="TreeGrafter"/>
</dbReference>
<sequence>MIFQTAFSHRGRGQNPSAGSHDALGACAGLSWQRAQRDRVQAQRGRRQQRMAAAPAAQRGGPAGPPDEDDGGDDGGAPAAAPSPAPAADAGGAGFPFWVDEILWTQGKVAVELIEEVLEGFGGWRAGGPPKAPRDKPHAADAVGAGGLVAAIASRLGLGDSSSGGGGGGGVGAGAAAAGPSGSEAPSEEPAAGAGAAAAAAGARPDEDQLGYRNVPDWQFLWTKSVYGIKAARSMQPGQVVSAIAGLNSLTMKKRMIQTLNSALGAELARQVAPVSFCLPEELQQWEAWLKDHPEEDTGLWMLKTGQDAGKGLRLVPTCSALQAASLPPRHPGRAHTHLKVAQLYITNPMLLSGRKFHLRLWVAVTGHAPLRAYMHTQGLVLFSSQAYDTERPLAAGARPAAGHVTNYARNEDTWVWGLERLAQHFESHHGGPAAWARLWREMRRRAALAVAAALPSLQAAHAWLRPKVEGYGFQMVGLDFLIDADLVPWLLEFNSAPSIMAVHSDPAVCDLIRENKAAMLRDTVAMVAHRLDAGAGAGAGPRRPRARLARRVAACWRADLEGEMARRGGYEPLMPAFPYDNPGVPWTEADAQLRELWAERGWPWAA</sequence>
<dbReference type="SUPFAM" id="SSF56059">
    <property type="entry name" value="Glutathione synthetase ATP-binding domain-like"/>
    <property type="match status" value="1"/>
</dbReference>
<evidence type="ECO:0000256" key="4">
    <source>
        <dbReference type="ARBA" id="ARBA00041448"/>
    </source>
</evidence>
<accession>A0A2V0P4Z7</accession>
<dbReference type="InterPro" id="IPR004344">
    <property type="entry name" value="TTL/TTLL_fam"/>
</dbReference>
<dbReference type="GO" id="GO:0005524">
    <property type="term" value="F:ATP binding"/>
    <property type="evidence" value="ECO:0007669"/>
    <property type="project" value="UniProtKB-KW"/>
</dbReference>
<dbReference type="GO" id="GO:0036064">
    <property type="term" value="C:ciliary basal body"/>
    <property type="evidence" value="ECO:0007669"/>
    <property type="project" value="TreeGrafter"/>
</dbReference>
<evidence type="ECO:0000313" key="8">
    <source>
        <dbReference type="Proteomes" id="UP000247498"/>
    </source>
</evidence>
<feature type="compositionally biased region" description="Low complexity" evidence="6">
    <location>
        <begin position="50"/>
        <end position="60"/>
    </location>
</feature>
<dbReference type="GO" id="GO:0070740">
    <property type="term" value="F:tubulin-glutamic acid ligase activity"/>
    <property type="evidence" value="ECO:0007669"/>
    <property type="project" value="TreeGrafter"/>
</dbReference>
<keyword evidence="1 7" id="KW-0436">Ligase</keyword>
<evidence type="ECO:0000313" key="7">
    <source>
        <dbReference type="EMBL" id="GBF94938.1"/>
    </source>
</evidence>
<gene>
    <name evidence="7" type="ORF">Rsub_07439</name>
</gene>
<feature type="compositionally biased region" description="Gly residues" evidence="6">
    <location>
        <begin position="163"/>
        <end position="173"/>
    </location>
</feature>
<reference evidence="7 8" key="1">
    <citation type="journal article" date="2018" name="Sci. Rep.">
        <title>Raphidocelis subcapitata (=Pseudokirchneriella subcapitata) provides an insight into genome evolution and environmental adaptations in the Sphaeropleales.</title>
        <authorList>
            <person name="Suzuki S."/>
            <person name="Yamaguchi H."/>
            <person name="Nakajima N."/>
            <person name="Kawachi M."/>
        </authorList>
    </citation>
    <scope>NUCLEOTIDE SEQUENCE [LARGE SCALE GENOMIC DNA]</scope>
    <source>
        <strain evidence="7 8">NIES-35</strain>
    </source>
</reference>
<dbReference type="GO" id="GO:0000226">
    <property type="term" value="P:microtubule cytoskeleton organization"/>
    <property type="evidence" value="ECO:0007669"/>
    <property type="project" value="TreeGrafter"/>
</dbReference>
<protein>
    <recommendedName>
        <fullName evidence="4">Tubulin--tyrosine ligase-like protein 5</fullName>
    </recommendedName>
</protein>
<comment type="caution">
    <text evidence="7">The sequence shown here is derived from an EMBL/GenBank/DDBJ whole genome shotgun (WGS) entry which is preliminary data.</text>
</comment>
<comment type="catalytic activity">
    <reaction evidence="5">
        <text>L-glutamyl-[protein] + L-glutamate + ATP = gamma-L-glutamyl-L-glutamyl-[protein] + ADP + phosphate + H(+)</text>
        <dbReference type="Rhea" id="RHEA:60144"/>
        <dbReference type="Rhea" id="RHEA-COMP:10208"/>
        <dbReference type="Rhea" id="RHEA-COMP:15517"/>
        <dbReference type="ChEBI" id="CHEBI:15378"/>
        <dbReference type="ChEBI" id="CHEBI:29973"/>
        <dbReference type="ChEBI" id="CHEBI:29985"/>
        <dbReference type="ChEBI" id="CHEBI:30616"/>
        <dbReference type="ChEBI" id="CHEBI:43474"/>
        <dbReference type="ChEBI" id="CHEBI:143622"/>
        <dbReference type="ChEBI" id="CHEBI:456216"/>
    </reaction>
    <physiologicalReaction direction="left-to-right" evidence="5">
        <dbReference type="Rhea" id="RHEA:60145"/>
    </physiologicalReaction>
</comment>
<dbReference type="EMBL" id="BDRX01000058">
    <property type="protein sequence ID" value="GBF94938.1"/>
    <property type="molecule type" value="Genomic_DNA"/>
</dbReference>
<feature type="region of interest" description="Disordered" evidence="6">
    <location>
        <begin position="1"/>
        <end position="89"/>
    </location>
</feature>
<evidence type="ECO:0000256" key="5">
    <source>
        <dbReference type="ARBA" id="ARBA00049274"/>
    </source>
</evidence>
<feature type="region of interest" description="Disordered" evidence="6">
    <location>
        <begin position="163"/>
        <end position="208"/>
    </location>
</feature>
<feature type="compositionally biased region" description="Low complexity" evidence="6">
    <location>
        <begin position="76"/>
        <end position="89"/>
    </location>
</feature>
<dbReference type="OrthoDB" id="202825at2759"/>
<dbReference type="InParanoid" id="A0A2V0P4Z7"/>
<dbReference type="Gene3D" id="3.30.470.20">
    <property type="entry name" value="ATP-grasp fold, B domain"/>
    <property type="match status" value="1"/>
</dbReference>
<evidence type="ECO:0000256" key="3">
    <source>
        <dbReference type="ARBA" id="ARBA00022840"/>
    </source>
</evidence>
<keyword evidence="8" id="KW-1185">Reference proteome</keyword>
<name>A0A2V0P4Z7_9CHLO</name>
<dbReference type="PANTHER" id="PTHR12241">
    <property type="entry name" value="TUBULIN POLYGLUTAMYLASE"/>
    <property type="match status" value="1"/>
</dbReference>
<proteinExistence type="predicted"/>
<evidence type="ECO:0000256" key="2">
    <source>
        <dbReference type="ARBA" id="ARBA00022741"/>
    </source>
</evidence>
<organism evidence="7 8">
    <name type="scientific">Raphidocelis subcapitata</name>
    <dbReference type="NCBI Taxonomy" id="307507"/>
    <lineage>
        <taxon>Eukaryota</taxon>
        <taxon>Viridiplantae</taxon>
        <taxon>Chlorophyta</taxon>
        <taxon>core chlorophytes</taxon>
        <taxon>Chlorophyceae</taxon>
        <taxon>CS clade</taxon>
        <taxon>Sphaeropleales</taxon>
        <taxon>Selenastraceae</taxon>
        <taxon>Raphidocelis</taxon>
    </lineage>
</organism>
<dbReference type="Proteomes" id="UP000247498">
    <property type="component" value="Unassembled WGS sequence"/>
</dbReference>
<evidence type="ECO:0000256" key="6">
    <source>
        <dbReference type="SAM" id="MobiDB-lite"/>
    </source>
</evidence>